<dbReference type="AlphaFoldDB" id="A0A0N4VQP5"/>
<dbReference type="WBParaSite" id="EVEC_0001334901-mRNA-1">
    <property type="protein sequence ID" value="EVEC_0001334901-mRNA-1"/>
    <property type="gene ID" value="EVEC_0001334901"/>
</dbReference>
<feature type="compositionally biased region" description="Acidic residues" evidence="1">
    <location>
        <begin position="173"/>
        <end position="184"/>
    </location>
</feature>
<evidence type="ECO:0000256" key="1">
    <source>
        <dbReference type="SAM" id="MobiDB-lite"/>
    </source>
</evidence>
<accession>A0A0N4VQP5</accession>
<evidence type="ECO:0000313" key="2">
    <source>
        <dbReference type="EMBL" id="VDD97740.1"/>
    </source>
</evidence>
<dbReference type="EMBL" id="UXUI01014913">
    <property type="protein sequence ID" value="VDD97740.1"/>
    <property type="molecule type" value="Genomic_DNA"/>
</dbReference>
<proteinExistence type="predicted"/>
<dbReference type="OrthoDB" id="5842689at2759"/>
<sequence length="192" mass="22303">MATLTDAVALPPRRLHAYEEHYPQKYKRVGHGRFEERFKILGDLVEEISEVDEESSELNSCSSSSANFEDRSPYAIPLEDRIWYRTPRSPTSSFVVHHFVNSSFTRRFVKSHARIERGFNESTMFNRKRSSFLHGERRLGGSFDHLTMDFFHLPPIPEAVPLQFCKPKSPKFEEDETDYDDSSECSDFNSPS</sequence>
<evidence type="ECO:0000313" key="4">
    <source>
        <dbReference type="WBParaSite" id="EVEC_0001334901-mRNA-1"/>
    </source>
</evidence>
<protein>
    <submittedName>
        <fullName evidence="4">Senescence regulator S40</fullName>
    </submittedName>
</protein>
<feature type="region of interest" description="Disordered" evidence="1">
    <location>
        <begin position="167"/>
        <end position="192"/>
    </location>
</feature>
<organism evidence="4">
    <name type="scientific">Enterobius vermicularis</name>
    <name type="common">Human pinworm</name>
    <dbReference type="NCBI Taxonomy" id="51028"/>
    <lineage>
        <taxon>Eukaryota</taxon>
        <taxon>Metazoa</taxon>
        <taxon>Ecdysozoa</taxon>
        <taxon>Nematoda</taxon>
        <taxon>Chromadorea</taxon>
        <taxon>Rhabditida</taxon>
        <taxon>Spirurina</taxon>
        <taxon>Oxyuridomorpha</taxon>
        <taxon>Oxyuroidea</taxon>
        <taxon>Oxyuridae</taxon>
        <taxon>Enterobius</taxon>
    </lineage>
</organism>
<evidence type="ECO:0000313" key="3">
    <source>
        <dbReference type="Proteomes" id="UP000274131"/>
    </source>
</evidence>
<name>A0A0N4VQP5_ENTVE</name>
<gene>
    <name evidence="2" type="ORF">EVEC_LOCUS12491</name>
</gene>
<reference evidence="2 3" key="2">
    <citation type="submission" date="2018-10" db="EMBL/GenBank/DDBJ databases">
        <authorList>
            <consortium name="Pathogen Informatics"/>
        </authorList>
    </citation>
    <scope>NUCLEOTIDE SEQUENCE [LARGE SCALE GENOMIC DNA]</scope>
</reference>
<dbReference type="Proteomes" id="UP000274131">
    <property type="component" value="Unassembled WGS sequence"/>
</dbReference>
<keyword evidence="3" id="KW-1185">Reference proteome</keyword>
<reference evidence="4" key="1">
    <citation type="submission" date="2017-02" db="UniProtKB">
        <authorList>
            <consortium name="WormBaseParasite"/>
        </authorList>
    </citation>
    <scope>IDENTIFICATION</scope>
</reference>